<organism evidence="2 3">
    <name type="scientific">Halioglobus japonicus</name>
    <dbReference type="NCBI Taxonomy" id="930805"/>
    <lineage>
        <taxon>Bacteria</taxon>
        <taxon>Pseudomonadati</taxon>
        <taxon>Pseudomonadota</taxon>
        <taxon>Gammaproteobacteria</taxon>
        <taxon>Cellvibrionales</taxon>
        <taxon>Halieaceae</taxon>
        <taxon>Halioglobus</taxon>
    </lineage>
</organism>
<evidence type="ECO:0000313" key="3">
    <source>
        <dbReference type="Proteomes" id="UP000235162"/>
    </source>
</evidence>
<feature type="region of interest" description="Disordered" evidence="1">
    <location>
        <begin position="226"/>
        <end position="247"/>
    </location>
</feature>
<dbReference type="Proteomes" id="UP000235162">
    <property type="component" value="Unassembled WGS sequence"/>
</dbReference>
<proteinExistence type="predicted"/>
<keyword evidence="3" id="KW-1185">Reference proteome</keyword>
<dbReference type="KEGG" id="hja:BST95_10915"/>
<evidence type="ECO:0000313" key="2">
    <source>
        <dbReference type="EMBL" id="PLW86701.1"/>
    </source>
</evidence>
<dbReference type="AlphaFoldDB" id="A0AAP8SNP7"/>
<dbReference type="EMBL" id="PKUR01000002">
    <property type="protein sequence ID" value="PLW86701.1"/>
    <property type="molecule type" value="Genomic_DNA"/>
</dbReference>
<evidence type="ECO:0000256" key="1">
    <source>
        <dbReference type="SAM" id="MobiDB-lite"/>
    </source>
</evidence>
<sequence>MYRYSVDNAVTYTSEDLVLFRESPFACWMERLHLENPDHGIPPDAGTTEPGDTMTRQDDVAESLLAEGKQVTLINWDIREPQRRSQTLQAMRDGVDFIVNGQLALGPLSGSANLLMRTSGFSELGNFLYIPCDTQGKTTIHSAFRLCFLADLLHGLQGQLPPKMLVIRGGDLLPLTTDDHIYHYRAVKQRFMNAMRDFRKHRMPDPAESSHFGRWADCANEVMRQRAERDEIENSPLKSESEAVADNEPLQPEAGEETLQVQLQNPIQARLATGRGLKVSGTLADQARALQVQVVPDVETSEPQASAEAADPELDNLSFIGREPSSMLEDMDAGFDVDCIDDSDYALPDSEVAVKPVPRPFSNSLNTGDDFDR</sequence>
<name>A0AAP8SNP7_9GAMM</name>
<protein>
    <submittedName>
        <fullName evidence="2">Uncharacterized protein</fullName>
    </submittedName>
</protein>
<reference evidence="2 3" key="1">
    <citation type="submission" date="2018-01" db="EMBL/GenBank/DDBJ databases">
        <title>The draft genome sequence of Halioglobus japonicus S1-36.</title>
        <authorList>
            <person name="Du Z.-J."/>
            <person name="Shi M.-J."/>
        </authorList>
    </citation>
    <scope>NUCLEOTIDE SEQUENCE [LARGE SCALE GENOMIC DNA]</scope>
    <source>
        <strain evidence="2 3">S1-36</strain>
    </source>
</reference>
<comment type="caution">
    <text evidence="2">The sequence shown here is derived from an EMBL/GenBank/DDBJ whole genome shotgun (WGS) entry which is preliminary data.</text>
</comment>
<accession>A0AAP8SNP7</accession>
<gene>
    <name evidence="2" type="ORF">C0029_09930</name>
</gene>